<proteinExistence type="predicted"/>
<evidence type="ECO:0000259" key="1">
    <source>
        <dbReference type="Pfam" id="PF06985"/>
    </source>
</evidence>
<comment type="caution">
    <text evidence="2">The sequence shown here is derived from an EMBL/GenBank/DDBJ whole genome shotgun (WGS) entry which is preliminary data.</text>
</comment>
<keyword evidence="3" id="KW-1185">Reference proteome</keyword>
<sequence length="497" mass="56241">MAEESHGSISSKRSSVWLKEISSNGLANLLAFESSRTASRRMRDLYKKLRKDEFRLLNIEQLDQTGSAITTKYSCRLSTHKLSLFPDEEGYVAVSYTWKSHAQRWNFGLEHAIVEIQGQVFPAASRVAPMLANLYEVDNSERSNQVALMRQIYSNASQVVVFLGFGSPDTDALFDFLNHGTKKGLRISDHQLSGLFEVISNPYWQRAWIIQEVAVARSVTLMCGSRRTSWDRLVHSMARWDVSEWARPISSGSDFPGREIRMIDNFRTERHGSLIEVLQKTRSSRASNALDVVYAKLGLANDASSLVSRITYSIDAATLFKSLVKRHIAAKHDLYIICLVRERQEDSVHLPSWVPDWTKSTNRYPLLRFFFSGWVNIIHKPHTKMAVSFSSDLNEMRVLGLHLDTLGPSSSSSPNHRPALRPDGDMFPGICRAALAAHFVLPKQNDPATIPSEFIDLFASTVARLEDEDGRERTSTKRTLHRTLYAMANAQDTHQQP</sequence>
<name>A0ABR0EWN6_ZASCE</name>
<dbReference type="Pfam" id="PF06985">
    <property type="entry name" value="HET"/>
    <property type="match status" value="1"/>
</dbReference>
<dbReference type="EMBL" id="JAXOVC010000002">
    <property type="protein sequence ID" value="KAK4506041.1"/>
    <property type="molecule type" value="Genomic_DNA"/>
</dbReference>
<dbReference type="PANTHER" id="PTHR24148:SF73">
    <property type="entry name" value="HET DOMAIN PROTEIN (AFU_ORTHOLOGUE AFUA_8G01020)"/>
    <property type="match status" value="1"/>
</dbReference>
<reference evidence="2 3" key="1">
    <citation type="journal article" date="2023" name="G3 (Bethesda)">
        <title>A chromosome-level genome assembly of Zasmidium syzygii isolated from banana leaves.</title>
        <authorList>
            <person name="van Westerhoven A.C."/>
            <person name="Mehrabi R."/>
            <person name="Talebi R."/>
            <person name="Steentjes M.B.F."/>
            <person name="Corcolon B."/>
            <person name="Chong P.A."/>
            <person name="Kema G.H.J."/>
            <person name="Seidl M.F."/>
        </authorList>
    </citation>
    <scope>NUCLEOTIDE SEQUENCE [LARGE SCALE GENOMIC DNA]</scope>
    <source>
        <strain evidence="2 3">P124</strain>
    </source>
</reference>
<feature type="domain" description="Heterokaryon incompatibility" evidence="1">
    <location>
        <begin position="138"/>
        <end position="212"/>
    </location>
</feature>
<evidence type="ECO:0000313" key="3">
    <source>
        <dbReference type="Proteomes" id="UP001305779"/>
    </source>
</evidence>
<dbReference type="PANTHER" id="PTHR24148">
    <property type="entry name" value="ANKYRIN REPEAT DOMAIN-CONTAINING PROTEIN 39 HOMOLOG-RELATED"/>
    <property type="match status" value="1"/>
</dbReference>
<dbReference type="InterPro" id="IPR052895">
    <property type="entry name" value="HetReg/Transcr_Mod"/>
</dbReference>
<organism evidence="2 3">
    <name type="scientific">Zasmidium cellare</name>
    <name type="common">Wine cellar mold</name>
    <name type="synonym">Racodium cellare</name>
    <dbReference type="NCBI Taxonomy" id="395010"/>
    <lineage>
        <taxon>Eukaryota</taxon>
        <taxon>Fungi</taxon>
        <taxon>Dikarya</taxon>
        <taxon>Ascomycota</taxon>
        <taxon>Pezizomycotina</taxon>
        <taxon>Dothideomycetes</taxon>
        <taxon>Dothideomycetidae</taxon>
        <taxon>Mycosphaerellales</taxon>
        <taxon>Mycosphaerellaceae</taxon>
        <taxon>Zasmidium</taxon>
    </lineage>
</organism>
<dbReference type="Proteomes" id="UP001305779">
    <property type="component" value="Unassembled WGS sequence"/>
</dbReference>
<gene>
    <name evidence="2" type="ORF">PRZ48_004006</name>
</gene>
<protein>
    <recommendedName>
        <fullName evidence="1">Heterokaryon incompatibility domain-containing protein</fullName>
    </recommendedName>
</protein>
<evidence type="ECO:0000313" key="2">
    <source>
        <dbReference type="EMBL" id="KAK4506041.1"/>
    </source>
</evidence>
<accession>A0ABR0EWN6</accession>
<dbReference type="InterPro" id="IPR010730">
    <property type="entry name" value="HET"/>
</dbReference>